<evidence type="ECO:0000313" key="3">
    <source>
        <dbReference type="Proteomes" id="UP000595198"/>
    </source>
</evidence>
<dbReference type="InterPro" id="IPR019284">
    <property type="entry name" value="RP532"/>
</dbReference>
<evidence type="ECO:0000313" key="2">
    <source>
        <dbReference type="EMBL" id="QQB82847.1"/>
    </source>
</evidence>
<dbReference type="EMBL" id="CP066023">
    <property type="protein sequence ID" value="QQB82847.1"/>
    <property type="molecule type" value="Genomic_DNA"/>
</dbReference>
<keyword evidence="3" id="KW-1185">Reference proteome</keyword>
<protein>
    <submittedName>
        <fullName evidence="2">DUF2335 domain-containing protein</fullName>
    </submittedName>
</protein>
<gene>
    <name evidence="2" type="ORF">I6H48_00820</name>
</gene>
<proteinExistence type="predicted"/>
<feature type="transmembrane region" description="Helical" evidence="1">
    <location>
        <begin position="68"/>
        <end position="88"/>
    </location>
</feature>
<keyword evidence="1" id="KW-0812">Transmembrane</keyword>
<dbReference type="Proteomes" id="UP000595198">
    <property type="component" value="Chromosome"/>
</dbReference>
<accession>A0A7T4G5V0</accession>
<name>A0A7T4G5V0_CORAY</name>
<feature type="transmembrane region" description="Helical" evidence="1">
    <location>
        <begin position="94"/>
        <end position="111"/>
    </location>
</feature>
<organism evidence="2 3">
    <name type="scientific">Corynebacterium amycolatum</name>
    <dbReference type="NCBI Taxonomy" id="43765"/>
    <lineage>
        <taxon>Bacteria</taxon>
        <taxon>Bacillati</taxon>
        <taxon>Actinomycetota</taxon>
        <taxon>Actinomycetes</taxon>
        <taxon>Mycobacteriales</taxon>
        <taxon>Corynebacteriaceae</taxon>
        <taxon>Corynebacterium</taxon>
    </lineage>
</organism>
<dbReference type="Pfam" id="PF10097">
    <property type="entry name" value="DUF2335"/>
    <property type="match status" value="1"/>
</dbReference>
<evidence type="ECO:0000256" key="1">
    <source>
        <dbReference type="SAM" id="Phobius"/>
    </source>
</evidence>
<keyword evidence="1" id="KW-0472">Membrane</keyword>
<sequence>MLQIRQGPLPPAEELARYEQALPGIAERIVCMSEGSISAANEATLSEAEVNKAIAYSIREDANSHRRAQWIFAALTAALIVGAVLTSVRGTSGTTAFAFLAALSGLGVLLAPRAMTSWSNKDKDSSPQE</sequence>
<reference evidence="2 3" key="1">
    <citation type="submission" date="2020-12" db="EMBL/GenBank/DDBJ databases">
        <title>FDA dAtabase for Regulatory Grade micrObial Sequences (FDA-ARGOS): Supporting development and validation of Infectious Disease Dx tests.</title>
        <authorList>
            <person name="Sproer C."/>
            <person name="Gronow S."/>
            <person name="Severitt S."/>
            <person name="Schroder I."/>
            <person name="Tallon L."/>
            <person name="Sadzewicz L."/>
            <person name="Zhao X."/>
            <person name="Boylan J."/>
            <person name="Ott S."/>
            <person name="Bowen H."/>
            <person name="Vavikolanu K."/>
            <person name="Mehta A."/>
            <person name="Aluvathingal J."/>
            <person name="Nadendla S."/>
            <person name="Lowell S."/>
            <person name="Myers T."/>
            <person name="Yan Y."/>
            <person name="Sichtig H."/>
        </authorList>
    </citation>
    <scope>NUCLEOTIDE SEQUENCE [LARGE SCALE GENOMIC DNA]</scope>
    <source>
        <strain evidence="2 3">FDAARGOS_991</strain>
    </source>
</reference>
<keyword evidence="1" id="KW-1133">Transmembrane helix</keyword>